<gene>
    <name evidence="1" type="ORF">RUN215_v1_190015</name>
</gene>
<reference evidence="1" key="1">
    <citation type="submission" date="2015-10" db="EMBL/GenBank/DDBJ databases">
        <authorList>
            <person name="Gilbert D.G."/>
        </authorList>
    </citation>
    <scope>NUCLEOTIDE SEQUENCE</scope>
    <source>
        <strain evidence="1">Phyl III-seqv23</strain>
    </source>
</reference>
<proteinExistence type="predicted"/>
<sequence length="146" mass="16517">MKAKKYLSYEEMIALPLYEQAIARENERHLARLREIERMRAALRMLDAERPAIKAAGGRELYAEHLSRWPLNGALTYSSMTEFGPGLLAALLRNNWKVAERGVGTCPTYTMKKGRLQLRVSCMHADALERAEELAFPDRPGNGVSL</sequence>
<dbReference type="AlphaFoldDB" id="A0A0S4WQV8"/>
<dbReference type="EMBL" id="LN899820">
    <property type="protein sequence ID" value="CUV53896.1"/>
    <property type="molecule type" value="Genomic_DNA"/>
</dbReference>
<accession>A0A0S4WQV8</accession>
<organism evidence="1">
    <name type="scientific">Ralstonia solanacearum</name>
    <name type="common">Pseudomonas solanacearum</name>
    <dbReference type="NCBI Taxonomy" id="305"/>
    <lineage>
        <taxon>Bacteria</taxon>
        <taxon>Pseudomonadati</taxon>
        <taxon>Pseudomonadota</taxon>
        <taxon>Betaproteobacteria</taxon>
        <taxon>Burkholderiales</taxon>
        <taxon>Burkholderiaceae</taxon>
        <taxon>Ralstonia</taxon>
        <taxon>Ralstonia solanacearum species complex</taxon>
    </lineage>
</organism>
<name>A0A0S4WQV8_RALSL</name>
<evidence type="ECO:0000313" key="1">
    <source>
        <dbReference type="EMBL" id="CUV53896.1"/>
    </source>
</evidence>
<protein>
    <submittedName>
        <fullName evidence="1">Uncharacterized protein</fullName>
    </submittedName>
</protein>